<evidence type="ECO:0000256" key="1">
    <source>
        <dbReference type="SAM" id="SignalP"/>
    </source>
</evidence>
<name>A0A1N6GPH6_9GAMM</name>
<dbReference type="GO" id="GO:0006974">
    <property type="term" value="P:DNA damage response"/>
    <property type="evidence" value="ECO:0007669"/>
    <property type="project" value="TreeGrafter"/>
</dbReference>
<dbReference type="Proteomes" id="UP000198461">
    <property type="component" value="Unassembled WGS sequence"/>
</dbReference>
<protein>
    <submittedName>
        <fullName evidence="2">Predicted secreted protein</fullName>
    </submittedName>
</protein>
<dbReference type="InterPro" id="IPR007497">
    <property type="entry name" value="SIMPL/DUF541"/>
</dbReference>
<dbReference type="PANTHER" id="PTHR34387:SF2">
    <property type="entry name" value="SLR1258 PROTEIN"/>
    <property type="match status" value="1"/>
</dbReference>
<feature type="signal peptide" evidence="1">
    <location>
        <begin position="1"/>
        <end position="21"/>
    </location>
</feature>
<dbReference type="Pfam" id="PF04402">
    <property type="entry name" value="SIMPL"/>
    <property type="match status" value="1"/>
</dbReference>
<organism evidence="2 3">
    <name type="scientific">Sulfurivirga caldicuralii</name>
    <dbReference type="NCBI Taxonomy" id="364032"/>
    <lineage>
        <taxon>Bacteria</taxon>
        <taxon>Pseudomonadati</taxon>
        <taxon>Pseudomonadota</taxon>
        <taxon>Gammaproteobacteria</taxon>
        <taxon>Thiotrichales</taxon>
        <taxon>Piscirickettsiaceae</taxon>
        <taxon>Sulfurivirga</taxon>
    </lineage>
</organism>
<sequence>MPRYIALLSAFLLLLSPVSQATDCAGTQISFSVARSQSVEVDRLHAKLYVEVQAGNVATINRQLNRISQQVKAAAEPYAPEVEVQTRTFSSWPVYDSKRKVIIAWRGRYGVLLKGPVADQTTRALAALQRYLTLSGITPVVSELRRRAAREALELAVLKEARKRAEAHGQALGRSEVAIQTVNLSGGEAPRPVFRAAMAKMMDAAPAPAIQAGTQDVRVSAHVQACVMR</sequence>
<keyword evidence="3" id="KW-1185">Reference proteome</keyword>
<dbReference type="RefSeq" id="WP_074201692.1">
    <property type="nucleotide sequence ID" value="NZ_FSRE01000003.1"/>
</dbReference>
<dbReference type="Gene3D" id="3.30.70.2970">
    <property type="entry name" value="Protein of unknown function (DUF541), domain 2"/>
    <property type="match status" value="1"/>
</dbReference>
<dbReference type="STRING" id="364032.SAMN05443662_1438"/>
<evidence type="ECO:0000313" key="2">
    <source>
        <dbReference type="EMBL" id="SIO09459.1"/>
    </source>
</evidence>
<accession>A0A1N6GPH6</accession>
<feature type="chain" id="PRO_5013201372" evidence="1">
    <location>
        <begin position="22"/>
        <end position="229"/>
    </location>
</feature>
<keyword evidence="1" id="KW-0732">Signal</keyword>
<dbReference type="EMBL" id="FSRE01000003">
    <property type="protein sequence ID" value="SIO09459.1"/>
    <property type="molecule type" value="Genomic_DNA"/>
</dbReference>
<dbReference type="AlphaFoldDB" id="A0A1N6GPH6"/>
<dbReference type="Gene3D" id="3.30.110.170">
    <property type="entry name" value="Protein of unknown function (DUF541), domain 1"/>
    <property type="match status" value="1"/>
</dbReference>
<evidence type="ECO:0000313" key="3">
    <source>
        <dbReference type="Proteomes" id="UP000198461"/>
    </source>
</evidence>
<dbReference type="PANTHER" id="PTHR34387">
    <property type="entry name" value="SLR1258 PROTEIN"/>
    <property type="match status" value="1"/>
</dbReference>
<dbReference type="InterPro" id="IPR052022">
    <property type="entry name" value="26kDa_periplasmic_antigen"/>
</dbReference>
<proteinExistence type="predicted"/>
<reference evidence="2 3" key="1">
    <citation type="submission" date="2016-11" db="EMBL/GenBank/DDBJ databases">
        <authorList>
            <person name="Jaros S."/>
            <person name="Januszkiewicz K."/>
            <person name="Wedrychowicz H."/>
        </authorList>
    </citation>
    <scope>NUCLEOTIDE SEQUENCE [LARGE SCALE GENOMIC DNA]</scope>
    <source>
        <strain evidence="2 3">DSM 17737</strain>
    </source>
</reference>
<gene>
    <name evidence="2" type="ORF">SAMN05443662_1438</name>
</gene>
<dbReference type="OrthoDB" id="7062395at2"/>